<feature type="transmembrane region" description="Helical" evidence="1">
    <location>
        <begin position="290"/>
        <end position="307"/>
    </location>
</feature>
<dbReference type="EMBL" id="CP053661">
    <property type="protein sequence ID" value="QKD84968.1"/>
    <property type="molecule type" value="Genomic_DNA"/>
</dbReference>
<dbReference type="PANTHER" id="PTHR43685">
    <property type="entry name" value="GLYCOSYLTRANSFERASE"/>
    <property type="match status" value="1"/>
</dbReference>
<dbReference type="InterPro" id="IPR001173">
    <property type="entry name" value="Glyco_trans_2-like"/>
</dbReference>
<keyword evidence="1" id="KW-0472">Membrane</keyword>
<dbReference type="InterPro" id="IPR029044">
    <property type="entry name" value="Nucleotide-diphossugar_trans"/>
</dbReference>
<reference evidence="3 4" key="1">
    <citation type="submission" date="2020-05" db="EMBL/GenBank/DDBJ databases">
        <title>Complete genome sequence of of a novel Thermoleptolyngbya strain isolated from hot springs of Ganzi, Sichuan China.</title>
        <authorList>
            <person name="Tang J."/>
            <person name="Daroch M."/>
            <person name="Li L."/>
            <person name="Waleron K."/>
            <person name="Waleron M."/>
            <person name="Waleron M."/>
        </authorList>
    </citation>
    <scope>NUCLEOTIDE SEQUENCE [LARGE SCALE GENOMIC DNA]</scope>
    <source>
        <strain evidence="3 4">PKUAC-SCTA183</strain>
    </source>
</reference>
<sequence>MLPFVSLIIPTYQREAVLRATLRDALWQDYPTYDVVVVDQTAVHEPETEAMLAELSAAGKLTWLRVDWASLPQARNVGIRQATGEIVVFVDDDVQMPPDFLARHARHYQNLEIGAIAGRVLDRLKLADDPDRRIEQLPPEANDPAIAWYHLDLVHTVQPQRVLSARGCNMSFRRSLFTQHHLWFDERFRGSAVREESDVCLRLRATGLVIWYDPEAWLVHLGEETGGCHDLSTRSPRYQISFYHNHFWLGFKNLTPAQCLRFFAKLFDCHVLGNPPCNKGGHPLKVMTRLFFYLLGLLAAMGTALLAKMSELRSGRSLL</sequence>
<protein>
    <submittedName>
        <fullName evidence="3">Glycosyltransferase family 2 protein</fullName>
    </submittedName>
</protein>
<proteinExistence type="predicted"/>
<dbReference type="Proteomes" id="UP000505210">
    <property type="component" value="Chromosome"/>
</dbReference>
<dbReference type="AlphaFoldDB" id="A0A6M8BDV8"/>
<keyword evidence="1" id="KW-0812">Transmembrane</keyword>
<dbReference type="Gene3D" id="3.90.550.10">
    <property type="entry name" value="Spore Coat Polysaccharide Biosynthesis Protein SpsA, Chain A"/>
    <property type="match status" value="1"/>
</dbReference>
<name>A0A6M8BDV8_9CYAN</name>
<dbReference type="CDD" id="cd00761">
    <property type="entry name" value="Glyco_tranf_GTA_type"/>
    <property type="match status" value="1"/>
</dbReference>
<dbReference type="RefSeq" id="WP_172358964.1">
    <property type="nucleotide sequence ID" value="NZ_CP053661.1"/>
</dbReference>
<dbReference type="InterPro" id="IPR050834">
    <property type="entry name" value="Glycosyltransf_2"/>
</dbReference>
<dbReference type="GO" id="GO:0016740">
    <property type="term" value="F:transferase activity"/>
    <property type="evidence" value="ECO:0007669"/>
    <property type="project" value="UniProtKB-KW"/>
</dbReference>
<keyword evidence="3" id="KW-0808">Transferase</keyword>
<dbReference type="KEGG" id="theu:HPC62_14345"/>
<dbReference type="SUPFAM" id="SSF53448">
    <property type="entry name" value="Nucleotide-diphospho-sugar transferases"/>
    <property type="match status" value="1"/>
</dbReference>
<gene>
    <name evidence="3" type="ORF">HPC62_14345</name>
</gene>
<evidence type="ECO:0000313" key="3">
    <source>
        <dbReference type="EMBL" id="QKD84968.1"/>
    </source>
</evidence>
<evidence type="ECO:0000259" key="2">
    <source>
        <dbReference type="Pfam" id="PF00535"/>
    </source>
</evidence>
<evidence type="ECO:0000256" key="1">
    <source>
        <dbReference type="SAM" id="Phobius"/>
    </source>
</evidence>
<accession>A0A6M8BDV8</accession>
<dbReference type="Pfam" id="PF00535">
    <property type="entry name" value="Glycos_transf_2"/>
    <property type="match status" value="1"/>
</dbReference>
<dbReference type="PANTHER" id="PTHR43685:SF2">
    <property type="entry name" value="GLYCOSYLTRANSFERASE 2-LIKE DOMAIN-CONTAINING PROTEIN"/>
    <property type="match status" value="1"/>
</dbReference>
<keyword evidence="1" id="KW-1133">Transmembrane helix</keyword>
<organism evidence="3 4">
    <name type="scientific">Thermoleptolyngbya sichuanensis A183</name>
    <dbReference type="NCBI Taxonomy" id="2737172"/>
    <lineage>
        <taxon>Bacteria</taxon>
        <taxon>Bacillati</taxon>
        <taxon>Cyanobacteriota</taxon>
        <taxon>Cyanophyceae</taxon>
        <taxon>Oculatellales</taxon>
        <taxon>Oculatellaceae</taxon>
        <taxon>Thermoleptolyngbya</taxon>
        <taxon>Thermoleptolyngbya sichuanensis</taxon>
    </lineage>
</organism>
<feature type="domain" description="Glycosyltransferase 2-like" evidence="2">
    <location>
        <begin position="6"/>
        <end position="122"/>
    </location>
</feature>
<dbReference type="NCBIfam" id="NF038299">
    <property type="entry name" value="EPS_HpsN"/>
    <property type="match status" value="1"/>
</dbReference>
<evidence type="ECO:0000313" key="4">
    <source>
        <dbReference type="Proteomes" id="UP000505210"/>
    </source>
</evidence>
<keyword evidence="4" id="KW-1185">Reference proteome</keyword>